<evidence type="ECO:0000259" key="11">
    <source>
        <dbReference type="Pfam" id="PF17146"/>
    </source>
</evidence>
<accession>A0A811JT88</accession>
<dbReference type="SUPFAM" id="SSF144206">
    <property type="entry name" value="NOB1 zinc finger-like"/>
    <property type="match status" value="1"/>
</dbReference>
<dbReference type="PANTHER" id="PTHR12814:SF2">
    <property type="entry name" value="RNA-BINDING PROTEIN NOB1"/>
    <property type="match status" value="1"/>
</dbReference>
<dbReference type="Pfam" id="PF17146">
    <property type="entry name" value="PIN_6"/>
    <property type="match status" value="1"/>
</dbReference>
<gene>
    <name evidence="12" type="ORF">BOKJ2_LOCUS1359</name>
</gene>
<dbReference type="GO" id="GO:0046872">
    <property type="term" value="F:metal ion binding"/>
    <property type="evidence" value="ECO:0007669"/>
    <property type="project" value="UniProtKB-KW"/>
</dbReference>
<dbReference type="CDD" id="cd09876">
    <property type="entry name" value="PIN_Nob1-like"/>
    <property type="match status" value="1"/>
</dbReference>
<reference evidence="12" key="1">
    <citation type="submission" date="2020-09" db="EMBL/GenBank/DDBJ databases">
        <authorList>
            <person name="Kikuchi T."/>
        </authorList>
    </citation>
    <scope>NUCLEOTIDE SEQUENCE</scope>
    <source>
        <strain evidence="12">SH1</strain>
    </source>
</reference>
<dbReference type="Proteomes" id="UP000614601">
    <property type="component" value="Unassembled WGS sequence"/>
</dbReference>
<evidence type="ECO:0000259" key="10">
    <source>
        <dbReference type="Pfam" id="PF08772"/>
    </source>
</evidence>
<dbReference type="OrthoDB" id="446759at2759"/>
<comment type="subcellular location">
    <subcellularLocation>
        <location evidence="1">Nucleus</location>
    </subcellularLocation>
</comment>
<feature type="binding site" evidence="8">
    <location>
        <position position="223"/>
    </location>
    <ligand>
        <name>Zn(2+)</name>
        <dbReference type="ChEBI" id="CHEBI:29105"/>
    </ligand>
</feature>
<dbReference type="GO" id="GO:0016787">
    <property type="term" value="F:hydrolase activity"/>
    <property type="evidence" value="ECO:0007669"/>
    <property type="project" value="UniProtKB-KW"/>
</dbReference>
<dbReference type="InterPro" id="IPR036283">
    <property type="entry name" value="NOB1_Zf-like_sf"/>
</dbReference>
<evidence type="ECO:0000256" key="1">
    <source>
        <dbReference type="ARBA" id="ARBA00004123"/>
    </source>
</evidence>
<keyword evidence="6 8" id="KW-0862">Zinc</keyword>
<proteinExistence type="inferred from homology"/>
<comment type="similarity">
    <text evidence="2">Belongs to the NOB1 family.</text>
</comment>
<dbReference type="PANTHER" id="PTHR12814">
    <property type="entry name" value="RNA-BINDING PROTEIN NOB1"/>
    <property type="match status" value="1"/>
</dbReference>
<feature type="binding site" evidence="8">
    <location>
        <position position="220"/>
    </location>
    <ligand>
        <name>Zn(2+)</name>
        <dbReference type="ChEBI" id="CHEBI:29105"/>
    </ligand>
</feature>
<dbReference type="FunFam" id="3.40.50.1010:FF:000020">
    <property type="entry name" value="20S-pre-rRNA D-site endonuclease NOB1"/>
    <property type="match status" value="1"/>
</dbReference>
<dbReference type="GO" id="GO:0030688">
    <property type="term" value="C:preribosome, small subunit precursor"/>
    <property type="evidence" value="ECO:0007669"/>
    <property type="project" value="TreeGrafter"/>
</dbReference>
<keyword evidence="13" id="KW-1185">Reference proteome</keyword>
<feature type="binding site" evidence="8">
    <location>
        <position position="208"/>
    </location>
    <ligand>
        <name>Zn(2+)</name>
        <dbReference type="ChEBI" id="CHEBI:29105"/>
    </ligand>
</feature>
<feature type="domain" description="Ribonuclease PIN" evidence="11">
    <location>
        <begin position="8"/>
        <end position="94"/>
    </location>
</feature>
<dbReference type="InterPro" id="IPR033411">
    <property type="entry name" value="Ribonuclease_PIN"/>
</dbReference>
<evidence type="ECO:0008006" key="14">
    <source>
        <dbReference type="Google" id="ProtNLM"/>
    </source>
</evidence>
<name>A0A811JT88_9BILA</name>
<dbReference type="AlphaFoldDB" id="A0A811JT88"/>
<dbReference type="EMBL" id="CAJFDH010000001">
    <property type="protein sequence ID" value="CAD5206675.1"/>
    <property type="molecule type" value="Genomic_DNA"/>
</dbReference>
<dbReference type="PIRSF" id="PIRSF037125">
    <property type="entry name" value="D-site_20S_pre-rRNA_nuclease"/>
    <property type="match status" value="1"/>
</dbReference>
<keyword evidence="4 8" id="KW-0479">Metal-binding</keyword>
<keyword evidence="5" id="KW-0378">Hydrolase</keyword>
<keyword evidence="7" id="KW-0539">Nucleus</keyword>
<organism evidence="12 13">
    <name type="scientific">Bursaphelenchus okinawaensis</name>
    <dbReference type="NCBI Taxonomy" id="465554"/>
    <lineage>
        <taxon>Eukaryota</taxon>
        <taxon>Metazoa</taxon>
        <taxon>Ecdysozoa</taxon>
        <taxon>Nematoda</taxon>
        <taxon>Chromadorea</taxon>
        <taxon>Rhabditida</taxon>
        <taxon>Tylenchina</taxon>
        <taxon>Tylenchomorpha</taxon>
        <taxon>Aphelenchoidea</taxon>
        <taxon>Aphelenchoididae</taxon>
        <taxon>Bursaphelenchus</taxon>
    </lineage>
</organism>
<dbReference type="Gene3D" id="3.40.50.1010">
    <property type="entry name" value="5'-nuclease"/>
    <property type="match status" value="1"/>
</dbReference>
<dbReference type="InterPro" id="IPR017117">
    <property type="entry name" value="Nob1_euk"/>
</dbReference>
<dbReference type="Gene3D" id="6.20.210.10">
    <property type="entry name" value="Nin one binding (NOB1), Zn-ribbon-like"/>
    <property type="match status" value="1"/>
</dbReference>
<feature type="region of interest" description="Disordered" evidence="9">
    <location>
        <begin position="315"/>
        <end position="337"/>
    </location>
</feature>
<evidence type="ECO:0000256" key="9">
    <source>
        <dbReference type="SAM" id="MobiDB-lite"/>
    </source>
</evidence>
<feature type="domain" description="Nin one binding (NOB1) Zn-ribbon-like" evidence="10">
    <location>
        <begin position="195"/>
        <end position="256"/>
    </location>
</feature>
<dbReference type="InterPro" id="IPR014881">
    <property type="entry name" value="NOB1_Zn-bd"/>
</dbReference>
<dbReference type="GO" id="GO:0030490">
    <property type="term" value="P:maturation of SSU-rRNA"/>
    <property type="evidence" value="ECO:0007669"/>
    <property type="project" value="TreeGrafter"/>
</dbReference>
<protein>
    <recommendedName>
        <fullName evidence="14">RNA-binding protein NOB1</fullName>
    </recommendedName>
</protein>
<dbReference type="Proteomes" id="UP000783686">
    <property type="component" value="Unassembled WGS sequence"/>
</dbReference>
<evidence type="ECO:0000256" key="5">
    <source>
        <dbReference type="ARBA" id="ARBA00022801"/>
    </source>
</evidence>
<evidence type="ECO:0000256" key="2">
    <source>
        <dbReference type="ARBA" id="ARBA00005858"/>
    </source>
</evidence>
<feature type="compositionally biased region" description="Polar residues" evidence="9">
    <location>
        <begin position="315"/>
        <end position="326"/>
    </location>
</feature>
<sequence>MEYLVDHLVVDSNALIKNVMTVKSGENVYTIDEVVKELRDKETKERLRNALFDLNLTKVTPESVKKVVEVSKKTGDYPVLSLTDINVLALTLDLHIKHLGESSANYNVQDVKVLIEQKMDEVTVDDTKIPGFVCPDSDEEEEDSEGEWLDDTTLNGAFEDGSGKMKVACMTSDFAMQNVLLHMNLGLLAVDGQKITQLKTYILRCRSCYMLIRKMDKQFCPKCGNKNLHRVCVSIDKEGKTKVHLNEQKLLVTRGMNRVSRNIKGGKHDNCEVFFEDQRIPQNRLAKIHQNEVSDSPFATNDVTSRSAILGIRSQFHSKGDSQGYTNPKGRKKGRRV</sequence>
<evidence type="ECO:0000256" key="6">
    <source>
        <dbReference type="ARBA" id="ARBA00022833"/>
    </source>
</evidence>
<dbReference type="GO" id="GO:0004521">
    <property type="term" value="F:RNA endonuclease activity"/>
    <property type="evidence" value="ECO:0007669"/>
    <property type="project" value="InterPro"/>
</dbReference>
<evidence type="ECO:0000256" key="4">
    <source>
        <dbReference type="ARBA" id="ARBA00022723"/>
    </source>
</evidence>
<evidence type="ECO:0000256" key="3">
    <source>
        <dbReference type="ARBA" id="ARBA00022722"/>
    </source>
</evidence>
<comment type="caution">
    <text evidence="12">The sequence shown here is derived from an EMBL/GenBank/DDBJ whole genome shotgun (WGS) entry which is preliminary data.</text>
</comment>
<dbReference type="GO" id="GO:0005737">
    <property type="term" value="C:cytoplasm"/>
    <property type="evidence" value="ECO:0007669"/>
    <property type="project" value="UniProtKB-ARBA"/>
</dbReference>
<evidence type="ECO:0000313" key="12">
    <source>
        <dbReference type="EMBL" id="CAD5206675.1"/>
    </source>
</evidence>
<dbReference type="InterPro" id="IPR039907">
    <property type="entry name" value="NOB1"/>
</dbReference>
<feature type="binding site" evidence="8">
    <location>
        <position position="205"/>
    </location>
    <ligand>
        <name>Zn(2+)</name>
        <dbReference type="ChEBI" id="CHEBI:29105"/>
    </ligand>
</feature>
<evidence type="ECO:0000313" key="13">
    <source>
        <dbReference type="Proteomes" id="UP000614601"/>
    </source>
</evidence>
<evidence type="ECO:0000256" key="7">
    <source>
        <dbReference type="ARBA" id="ARBA00023242"/>
    </source>
</evidence>
<dbReference type="Pfam" id="PF08772">
    <property type="entry name" value="Zn_ribbon_NOB1"/>
    <property type="match status" value="1"/>
</dbReference>
<keyword evidence="3" id="KW-0540">Nuclease</keyword>
<evidence type="ECO:0000256" key="8">
    <source>
        <dbReference type="PIRSR" id="PIRSR037125-1"/>
    </source>
</evidence>
<dbReference type="GO" id="GO:0031981">
    <property type="term" value="C:nuclear lumen"/>
    <property type="evidence" value="ECO:0007669"/>
    <property type="project" value="UniProtKB-ARBA"/>
</dbReference>
<dbReference type="EMBL" id="CAJFCW020000001">
    <property type="protein sequence ID" value="CAG9082727.1"/>
    <property type="molecule type" value="Genomic_DNA"/>
</dbReference>